<dbReference type="PANTHER" id="PTHR43884:SF12">
    <property type="entry name" value="ISOVALERYL-COA DEHYDROGENASE, MITOCHONDRIAL-RELATED"/>
    <property type="match status" value="1"/>
</dbReference>
<dbReference type="PANTHER" id="PTHR43884">
    <property type="entry name" value="ACYL-COA DEHYDROGENASE"/>
    <property type="match status" value="1"/>
</dbReference>
<dbReference type="InterPro" id="IPR036250">
    <property type="entry name" value="AcylCo_DH-like_C"/>
</dbReference>
<evidence type="ECO:0000259" key="3">
    <source>
        <dbReference type="Pfam" id="PF00441"/>
    </source>
</evidence>
<evidence type="ECO:0000313" key="4">
    <source>
        <dbReference type="EMBL" id="AWK73974.1"/>
    </source>
</evidence>
<gene>
    <name evidence="4" type="ORF">CBI38_22845</name>
</gene>
<evidence type="ECO:0000256" key="2">
    <source>
        <dbReference type="SAM" id="MobiDB-lite"/>
    </source>
</evidence>
<dbReference type="Gene3D" id="1.20.140.10">
    <property type="entry name" value="Butyryl-CoA Dehydrogenase, subunit A, domain 3"/>
    <property type="match status" value="1"/>
</dbReference>
<dbReference type="GO" id="GO:0003995">
    <property type="term" value="F:acyl-CoA dehydrogenase activity"/>
    <property type="evidence" value="ECO:0007669"/>
    <property type="project" value="TreeGrafter"/>
</dbReference>
<dbReference type="KEGG" id="roz:CBI38_22845"/>
<protein>
    <recommendedName>
        <fullName evidence="3">Acyl-CoA dehydrogenase/oxidase C-terminal domain-containing protein</fullName>
    </recommendedName>
</protein>
<dbReference type="Pfam" id="PF00441">
    <property type="entry name" value="Acyl-CoA_dh_1"/>
    <property type="match status" value="1"/>
</dbReference>
<organism evidence="4 5">
    <name type="scientific">Rhodococcus oxybenzonivorans</name>
    <dbReference type="NCBI Taxonomy" id="1990687"/>
    <lineage>
        <taxon>Bacteria</taxon>
        <taxon>Bacillati</taxon>
        <taxon>Actinomycetota</taxon>
        <taxon>Actinomycetes</taxon>
        <taxon>Mycobacteriales</taxon>
        <taxon>Nocardiaceae</taxon>
        <taxon>Rhodococcus</taxon>
    </lineage>
</organism>
<name>A0A2S2BZH7_9NOCA</name>
<dbReference type="AlphaFoldDB" id="A0A2S2BZH7"/>
<reference evidence="4 5" key="1">
    <citation type="submission" date="2017-05" db="EMBL/GenBank/DDBJ databases">
        <title>Isolation of Rhodococcus sp. S2-17 biodegrading of BP-3.</title>
        <authorList>
            <person name="Lee Y."/>
            <person name="Kim K.H."/>
            <person name="Chun B.H."/>
            <person name="Jung H.S."/>
            <person name="Jeon C.O."/>
        </authorList>
    </citation>
    <scope>NUCLEOTIDE SEQUENCE [LARGE SCALE GENOMIC DNA]</scope>
    <source>
        <strain evidence="4 5">S2-17</strain>
    </source>
</reference>
<feature type="domain" description="Acyl-CoA dehydrogenase/oxidase C-terminal" evidence="3">
    <location>
        <begin position="19"/>
        <end position="86"/>
    </location>
</feature>
<dbReference type="Proteomes" id="UP000245711">
    <property type="component" value="Chromosome"/>
</dbReference>
<evidence type="ECO:0000256" key="1">
    <source>
        <dbReference type="ARBA" id="ARBA00022630"/>
    </source>
</evidence>
<sequence>MFISTTSAAPGFGARTGRGGLRIALQILIYGRIGIGAARVGMAQAAFDRTVYHLKSRHAFGASLASKQHWQFVMADYAADLECAPCISKRHCGSTSASGSPNPRRRWRNCGARIWPRGSPGMPCRPSVDSALCGRSAPTAQGARWRPSTVTARSARFRKAPTKSSGGCWRVRSSGAHTG</sequence>
<dbReference type="InterPro" id="IPR009075">
    <property type="entry name" value="AcylCo_DH/oxidase_C"/>
</dbReference>
<keyword evidence="1" id="KW-0285">Flavoprotein</keyword>
<dbReference type="EMBL" id="CP021354">
    <property type="protein sequence ID" value="AWK73974.1"/>
    <property type="molecule type" value="Genomic_DNA"/>
</dbReference>
<evidence type="ECO:0000313" key="5">
    <source>
        <dbReference type="Proteomes" id="UP000245711"/>
    </source>
</evidence>
<feature type="region of interest" description="Disordered" evidence="2">
    <location>
        <begin position="139"/>
        <end position="179"/>
    </location>
</feature>
<proteinExistence type="predicted"/>
<accession>A0A2S2BZH7</accession>
<keyword evidence="5" id="KW-1185">Reference proteome</keyword>
<dbReference type="SUPFAM" id="SSF47203">
    <property type="entry name" value="Acyl-CoA dehydrogenase C-terminal domain-like"/>
    <property type="match status" value="1"/>
</dbReference>